<protein>
    <submittedName>
        <fullName evidence="2">Uncharacterized protein</fullName>
    </submittedName>
</protein>
<sequence>MRGGIERVAKPAAHLVAGDNRRQDVAPRGAGQFADRERGRYHRRAGMERGIRVGVVKIEGMAERAVEQCRDRGRPGLAVAEHRGFATAVKRERFEHFQERRRGFRVTPRPDRAAEEIQRQRLGALAHLARDILEFQIGDIGGERCGFIGHFVSSLLSRRVVGLISGFKPPARDGQQPCPMSAITDLFCKFGEGANDRIAKTAVRLDPVPQDATGAGLQGHLGGGGRLRDRNRAASDAAAMGRADLADRDPDERRPVAEGDP</sequence>
<dbReference type="EMBL" id="MLJW01008084">
    <property type="protein sequence ID" value="OIQ64476.1"/>
    <property type="molecule type" value="Genomic_DNA"/>
</dbReference>
<comment type="caution">
    <text evidence="2">The sequence shown here is derived from an EMBL/GenBank/DDBJ whole genome shotgun (WGS) entry which is preliminary data.</text>
</comment>
<gene>
    <name evidence="2" type="ORF">GALL_539720</name>
</gene>
<feature type="region of interest" description="Disordered" evidence="1">
    <location>
        <begin position="209"/>
        <end position="261"/>
    </location>
</feature>
<organism evidence="2">
    <name type="scientific">mine drainage metagenome</name>
    <dbReference type="NCBI Taxonomy" id="410659"/>
    <lineage>
        <taxon>unclassified sequences</taxon>
        <taxon>metagenomes</taxon>
        <taxon>ecological metagenomes</taxon>
    </lineage>
</organism>
<reference evidence="2" key="1">
    <citation type="submission" date="2016-10" db="EMBL/GenBank/DDBJ databases">
        <title>Sequence of Gallionella enrichment culture.</title>
        <authorList>
            <person name="Poehlein A."/>
            <person name="Muehling M."/>
            <person name="Daniel R."/>
        </authorList>
    </citation>
    <scope>NUCLEOTIDE SEQUENCE</scope>
</reference>
<evidence type="ECO:0000313" key="2">
    <source>
        <dbReference type="EMBL" id="OIQ64476.1"/>
    </source>
</evidence>
<feature type="compositionally biased region" description="Low complexity" evidence="1">
    <location>
        <begin position="234"/>
        <end position="243"/>
    </location>
</feature>
<feature type="compositionally biased region" description="Basic and acidic residues" evidence="1">
    <location>
        <begin position="244"/>
        <end position="261"/>
    </location>
</feature>
<evidence type="ECO:0000256" key="1">
    <source>
        <dbReference type="SAM" id="MobiDB-lite"/>
    </source>
</evidence>
<feature type="compositionally biased region" description="Gly residues" evidence="1">
    <location>
        <begin position="216"/>
        <end position="225"/>
    </location>
</feature>
<proteinExistence type="predicted"/>
<name>A0A1J5PAI3_9ZZZZ</name>
<accession>A0A1J5PAI3</accession>
<dbReference type="AlphaFoldDB" id="A0A1J5PAI3"/>